<protein>
    <submittedName>
        <fullName evidence="1">Uncharacterized protein</fullName>
    </submittedName>
</protein>
<comment type="caution">
    <text evidence="1">The sequence shown here is derived from an EMBL/GenBank/DDBJ whole genome shotgun (WGS) entry which is preliminary data.</text>
</comment>
<evidence type="ECO:0000313" key="1">
    <source>
        <dbReference type="EMBL" id="NYJ73971.1"/>
    </source>
</evidence>
<dbReference type="AlphaFoldDB" id="A0A853DGI3"/>
<dbReference type="EMBL" id="JACCFW010000001">
    <property type="protein sequence ID" value="NYJ73971.1"/>
    <property type="molecule type" value="Genomic_DNA"/>
</dbReference>
<dbReference type="Gene3D" id="2.20.25.10">
    <property type="match status" value="1"/>
</dbReference>
<keyword evidence="2" id="KW-1185">Reference proteome</keyword>
<dbReference type="SUPFAM" id="SSF158997">
    <property type="entry name" value="Trm112p-like"/>
    <property type="match status" value="1"/>
</dbReference>
<sequence length="72" mass="7821">MSTDEAHGLEPWLRDILRCPVCRGELVDATSPDGRPELQCASSCDAEGVRRGYPITDGIPVLLADEARLIRG</sequence>
<gene>
    <name evidence="1" type="ORF">HNR15_000934</name>
</gene>
<accession>A0A853DGI3</accession>
<name>A0A853DGI3_9MICO</name>
<reference evidence="1 2" key="1">
    <citation type="submission" date="2020-07" db="EMBL/GenBank/DDBJ databases">
        <title>Sequencing the genomes of 1000 actinobacteria strains.</title>
        <authorList>
            <person name="Klenk H.-P."/>
        </authorList>
    </citation>
    <scope>NUCLEOTIDE SEQUENCE [LARGE SCALE GENOMIC DNA]</scope>
    <source>
        <strain evidence="1 2">DSM 29531</strain>
    </source>
</reference>
<organism evidence="1 2">
    <name type="scientific">Allobranchiibius huperziae</name>
    <dbReference type="NCBI Taxonomy" id="1874116"/>
    <lineage>
        <taxon>Bacteria</taxon>
        <taxon>Bacillati</taxon>
        <taxon>Actinomycetota</taxon>
        <taxon>Actinomycetes</taxon>
        <taxon>Micrococcales</taxon>
        <taxon>Dermacoccaceae</taxon>
        <taxon>Allobranchiibius</taxon>
    </lineage>
</organism>
<dbReference type="RefSeq" id="WP_179479549.1">
    <property type="nucleotide sequence ID" value="NZ_JACCFW010000001.1"/>
</dbReference>
<proteinExistence type="predicted"/>
<evidence type="ECO:0000313" key="2">
    <source>
        <dbReference type="Proteomes" id="UP000571817"/>
    </source>
</evidence>
<dbReference type="Proteomes" id="UP000571817">
    <property type="component" value="Unassembled WGS sequence"/>
</dbReference>